<evidence type="ECO:0000256" key="1">
    <source>
        <dbReference type="SAM" id="SignalP"/>
    </source>
</evidence>
<dbReference type="PANTHER" id="PTHR22538:SF1">
    <property type="entry name" value="VWFD DOMAIN-CONTAINING PROTEIN"/>
    <property type="match status" value="1"/>
</dbReference>
<protein>
    <submittedName>
        <fullName evidence="3">Uncharacterized protein</fullName>
    </submittedName>
</protein>
<organism evidence="3 4">
    <name type="scientific">Phytophthora fragariae</name>
    <dbReference type="NCBI Taxonomy" id="53985"/>
    <lineage>
        <taxon>Eukaryota</taxon>
        <taxon>Sar</taxon>
        <taxon>Stramenopiles</taxon>
        <taxon>Oomycota</taxon>
        <taxon>Peronosporomycetes</taxon>
        <taxon>Peronosporales</taxon>
        <taxon>Peronosporaceae</taxon>
        <taxon>Phytophthora</taxon>
    </lineage>
</organism>
<dbReference type="PANTHER" id="PTHR22538">
    <property type="entry name" value="CILIA- AND FLAGELLA-ASSOCIATED PROTEIN 74"/>
    <property type="match status" value="1"/>
</dbReference>
<sequence>MVASRFAATTAMALLALADFNTVAGTSSLPSLKLGFKVHRSTMEVYGTSTFDVYVKPVLSGSSVTFDGKVSFEQDGTTYNFVLIDSVPYYEVVSGTSNSTTCVPTENILSVPDIVQALASATAVSSVNTDQDISCTNGTWLSTTFAGEPYVLCTGAKTGSGDFTVYGEDLSVSFEYLSEDVTITKPTNAPSDCEAVTGDSVALSSLGQLYGITTSGSRRVLKEEAGAAHLASSKCACQGTPRPCLFFHGMDVAADGGIVDDYSFFGDIKEHAPCCSSFHFAILNTVDYAWYNETLQQKACNAAMNVTTGRTDSGSTVINDLTVVAHSMGNSMFAGALATGKCSIGKNVDWVALSGPMKGSMGSDFIYQFCGDSSSGSDTLLSKFGGLIGQCPGSTTRRSLVYDGGKYCDAACSLRYAAARAMHAKYVTAGICGTTYNGLISKEYAGLLAGGLLIPHHSSKNDGIVEFQSCVGDLDASKFDTTYASTWYAAKLNHADTTFHDGDGLFSSAQKPLKWFECLL</sequence>
<proteinExistence type="predicted"/>
<gene>
    <name evidence="3" type="ORF">PF005_g26165</name>
    <name evidence="2" type="ORF">PF011_g25492</name>
</gene>
<keyword evidence="4" id="KW-1185">Reference proteome</keyword>
<evidence type="ECO:0000313" key="5">
    <source>
        <dbReference type="Proteomes" id="UP000460718"/>
    </source>
</evidence>
<keyword evidence="1" id="KW-0732">Signal</keyword>
<dbReference type="EMBL" id="QXFW01003127">
    <property type="protein sequence ID" value="KAE8972828.1"/>
    <property type="molecule type" value="Genomic_DNA"/>
</dbReference>
<accession>A0A6A3VUG3</accession>
<dbReference type="OrthoDB" id="113906at2759"/>
<dbReference type="Proteomes" id="UP000433483">
    <property type="component" value="Unassembled WGS sequence"/>
</dbReference>
<dbReference type="EMBL" id="QXGB01002968">
    <property type="protein sequence ID" value="KAE9173697.1"/>
    <property type="molecule type" value="Genomic_DNA"/>
</dbReference>
<evidence type="ECO:0000313" key="3">
    <source>
        <dbReference type="EMBL" id="KAE9173697.1"/>
    </source>
</evidence>
<reference evidence="3 4" key="1">
    <citation type="submission" date="2018-08" db="EMBL/GenBank/DDBJ databases">
        <title>Genomic investigation of the strawberry pathogen Phytophthora fragariae indicates pathogenicity is determined by transcriptional variation in three key races.</title>
        <authorList>
            <person name="Adams T.M."/>
            <person name="Armitage A.D."/>
            <person name="Sobczyk M.K."/>
            <person name="Bates H.J."/>
            <person name="Dunwell J.M."/>
            <person name="Nellist C.F."/>
            <person name="Harrison R.J."/>
        </authorList>
    </citation>
    <scope>NUCLEOTIDE SEQUENCE [LARGE SCALE GENOMIC DNA]</scope>
    <source>
        <strain evidence="3 4">NOV-27</strain>
        <strain evidence="2 5">SCRP245</strain>
    </source>
</reference>
<evidence type="ECO:0000313" key="4">
    <source>
        <dbReference type="Proteomes" id="UP000433483"/>
    </source>
</evidence>
<name>A0A6A3VUG3_9STRA</name>
<dbReference type="AlphaFoldDB" id="A0A6A3VUG3"/>
<dbReference type="Gene3D" id="3.40.50.1820">
    <property type="entry name" value="alpha/beta hydrolase"/>
    <property type="match status" value="1"/>
</dbReference>
<feature type="signal peptide" evidence="1">
    <location>
        <begin position="1"/>
        <end position="25"/>
    </location>
</feature>
<feature type="chain" id="PRO_5036166390" evidence="1">
    <location>
        <begin position="26"/>
        <end position="520"/>
    </location>
</feature>
<dbReference type="InterPro" id="IPR029058">
    <property type="entry name" value="AB_hydrolase_fold"/>
</dbReference>
<dbReference type="Proteomes" id="UP000460718">
    <property type="component" value="Unassembled WGS sequence"/>
</dbReference>
<evidence type="ECO:0000313" key="2">
    <source>
        <dbReference type="EMBL" id="KAE8972828.1"/>
    </source>
</evidence>
<comment type="caution">
    <text evidence="3">The sequence shown here is derived from an EMBL/GenBank/DDBJ whole genome shotgun (WGS) entry which is preliminary data.</text>
</comment>